<feature type="chain" id="PRO_5012301704" description="PKD domain-containing protein" evidence="1">
    <location>
        <begin position="24"/>
        <end position="512"/>
    </location>
</feature>
<dbReference type="CDD" id="cd00146">
    <property type="entry name" value="PKD"/>
    <property type="match status" value="1"/>
</dbReference>
<dbReference type="InterPro" id="IPR035986">
    <property type="entry name" value="PKD_dom_sf"/>
</dbReference>
<dbReference type="InterPro" id="IPR013783">
    <property type="entry name" value="Ig-like_fold"/>
</dbReference>
<dbReference type="KEGG" id="alus:STSP2_03009"/>
<evidence type="ECO:0000313" key="2">
    <source>
        <dbReference type="EMBL" id="AQT69812.1"/>
    </source>
</evidence>
<evidence type="ECO:0000313" key="3">
    <source>
        <dbReference type="Proteomes" id="UP000189674"/>
    </source>
</evidence>
<keyword evidence="3" id="KW-1185">Reference proteome</keyword>
<reference evidence="3" key="1">
    <citation type="submission" date="2017-02" db="EMBL/GenBank/DDBJ databases">
        <title>Comparative genomics and description of representatives of a novel lineage of planctomycetes thriving in anoxic sediments.</title>
        <authorList>
            <person name="Spring S."/>
            <person name="Bunk B."/>
            <person name="Sproer C."/>
        </authorList>
    </citation>
    <scope>NUCLEOTIDE SEQUENCE [LARGE SCALE GENOMIC DNA]</scope>
    <source>
        <strain evidence="3">ST-NAGAB-D1</strain>
    </source>
</reference>
<sequence length="512" mass="54457" precursor="true">MRLKRILCLAVILLMAGMSPATTVWNAVDATDIADGYANWGDADNWTAGLPGTEGSGLDDKAVFNVPAAVEARVTDAQTLKDLVMGDGGSATVPEENLVRIMDGGVLTTEGNWMAVGYNHPAKLVVENGGVYNHAGHFWWGMKAGAEAVIEINGGTVTNGGDFSLGGYPNPEGGIATVNLNAGLLSIDHWSDGKGVHDGSVMDIKFGTFEIFDDGDQTYWASEYIAADRIIGFGGLSTPVVVYENNVTTITAPDPLNRNPVYTEVAPDSALELTWTNLDPVAPAIDVWVDVRFGTSPDMTANSQIVTQGLNDTSATVDVSSVTEPTTYYWQVNSYVYGDPSVVDYNDPNTAAEIVEGEVTPFIVTPNVPPTVAITTPPTATWINEPIDLQIELVDDTPSEVTYLWTSDDPNAIFEPSNTVAEPTVKVDYHSGPFTVTVTVDDGFNDTDSASVTHDCAESPCQAATAVINLDEQYVGDIVTDCKIDLADFAALASGWLADFALDGPTPIPQEE</sequence>
<name>A0A1U9NPE8_9BACT</name>
<organism evidence="2 3">
    <name type="scientific">Anaerohalosphaera lusitana</name>
    <dbReference type="NCBI Taxonomy" id="1936003"/>
    <lineage>
        <taxon>Bacteria</taxon>
        <taxon>Pseudomonadati</taxon>
        <taxon>Planctomycetota</taxon>
        <taxon>Phycisphaerae</taxon>
        <taxon>Sedimentisphaerales</taxon>
        <taxon>Anaerohalosphaeraceae</taxon>
        <taxon>Anaerohalosphaera</taxon>
    </lineage>
</organism>
<dbReference type="EMBL" id="CP019791">
    <property type="protein sequence ID" value="AQT69812.1"/>
    <property type="molecule type" value="Genomic_DNA"/>
</dbReference>
<proteinExistence type="predicted"/>
<evidence type="ECO:0000256" key="1">
    <source>
        <dbReference type="SAM" id="SignalP"/>
    </source>
</evidence>
<dbReference type="SUPFAM" id="SSF49299">
    <property type="entry name" value="PKD domain"/>
    <property type="match status" value="1"/>
</dbReference>
<gene>
    <name evidence="2" type="ORF">STSP2_03009</name>
</gene>
<keyword evidence="1" id="KW-0732">Signal</keyword>
<dbReference type="Gene3D" id="2.60.40.10">
    <property type="entry name" value="Immunoglobulins"/>
    <property type="match status" value="1"/>
</dbReference>
<protein>
    <recommendedName>
        <fullName evidence="4">PKD domain-containing protein</fullName>
    </recommendedName>
</protein>
<feature type="signal peptide" evidence="1">
    <location>
        <begin position="1"/>
        <end position="23"/>
    </location>
</feature>
<dbReference type="Proteomes" id="UP000189674">
    <property type="component" value="Chromosome"/>
</dbReference>
<evidence type="ECO:0008006" key="4">
    <source>
        <dbReference type="Google" id="ProtNLM"/>
    </source>
</evidence>
<accession>A0A1U9NPE8</accession>
<dbReference type="AlphaFoldDB" id="A0A1U9NPE8"/>
<dbReference type="STRING" id="1936003.STSP2_03009"/>